<sequence>MEDLRSRLAKLGVDVQQQQQQQYNETYGLSPASPRAYRAQQLRQGLEPTSNNQEMEDLLTRIHSVEMGLQRAGSPHANPPLADLLGHADAAREARSRSPSPKPLTRVSEDNPAPTGPSRSSGRHPVRKKFTAPRPLIPPAHRPHSAGAGGGSSRPGEMPSNVISKDLMRGATPHTPLAAVLQQYKEAEVAWAHDKAQLRKEAVEQRRRANKADAELQRVHRMSEHKAMDIKALKSALKHRDEHLADAEERLRESERILSRSTEEANAKIAAIAAERDDLRTLLVATLQRLEAVDEAVHRTDLSSAMMEEKMRALEEERLAALESAARARAEVAELTESRRKLEWQSRLLEKMSEVQLKHNKRKSEAIKKLLAAEAGGEAEGYAALRGDSDLGGCRDDDRYDCGPGNCCRCDC</sequence>
<feature type="coiled-coil region" evidence="1">
    <location>
        <begin position="311"/>
        <end position="345"/>
    </location>
</feature>
<dbReference type="Proteomes" id="UP000815325">
    <property type="component" value="Unassembled WGS sequence"/>
</dbReference>
<feature type="region of interest" description="Disordered" evidence="2">
    <location>
        <begin position="1"/>
        <end position="53"/>
    </location>
</feature>
<feature type="compositionally biased region" description="Basic residues" evidence="2">
    <location>
        <begin position="121"/>
        <end position="131"/>
    </location>
</feature>
<feature type="region of interest" description="Disordered" evidence="2">
    <location>
        <begin position="89"/>
        <end position="162"/>
    </location>
</feature>
<keyword evidence="1" id="KW-0175">Coiled coil</keyword>
<dbReference type="EMBL" id="MU069686">
    <property type="protein sequence ID" value="KAF5835844.1"/>
    <property type="molecule type" value="Genomic_DNA"/>
</dbReference>
<feature type="coiled-coil region" evidence="1">
    <location>
        <begin position="195"/>
        <end position="264"/>
    </location>
</feature>
<organism evidence="3 4">
    <name type="scientific">Dunaliella salina</name>
    <name type="common">Green alga</name>
    <name type="synonym">Protococcus salinus</name>
    <dbReference type="NCBI Taxonomy" id="3046"/>
    <lineage>
        <taxon>Eukaryota</taxon>
        <taxon>Viridiplantae</taxon>
        <taxon>Chlorophyta</taxon>
        <taxon>core chlorophytes</taxon>
        <taxon>Chlorophyceae</taxon>
        <taxon>CS clade</taxon>
        <taxon>Chlamydomonadales</taxon>
        <taxon>Dunaliellaceae</taxon>
        <taxon>Dunaliella</taxon>
    </lineage>
</organism>
<comment type="caution">
    <text evidence="3">The sequence shown here is derived from an EMBL/GenBank/DDBJ whole genome shotgun (WGS) entry which is preliminary data.</text>
</comment>
<evidence type="ECO:0000313" key="3">
    <source>
        <dbReference type="EMBL" id="KAF5835844.1"/>
    </source>
</evidence>
<reference evidence="3" key="1">
    <citation type="submission" date="2017-08" db="EMBL/GenBank/DDBJ databases">
        <authorList>
            <person name="Polle J.E."/>
            <person name="Barry K."/>
            <person name="Cushman J."/>
            <person name="Schmutz J."/>
            <person name="Tran D."/>
            <person name="Hathwaick L.T."/>
            <person name="Yim W.C."/>
            <person name="Jenkins J."/>
            <person name="Mckie-Krisberg Z.M."/>
            <person name="Prochnik S."/>
            <person name="Lindquist E."/>
            <person name="Dockter R.B."/>
            <person name="Adam C."/>
            <person name="Molina H."/>
            <person name="Bunkerborg J."/>
            <person name="Jin E."/>
            <person name="Buchheim M."/>
            <person name="Magnuson J."/>
        </authorList>
    </citation>
    <scope>NUCLEOTIDE SEQUENCE</scope>
    <source>
        <strain evidence="3">CCAP 19/18</strain>
    </source>
</reference>
<name>A0ABQ7GMK4_DUNSA</name>
<evidence type="ECO:0000256" key="1">
    <source>
        <dbReference type="SAM" id="Coils"/>
    </source>
</evidence>
<protein>
    <submittedName>
        <fullName evidence="3">Uncharacterized protein</fullName>
    </submittedName>
</protein>
<proteinExistence type="predicted"/>
<gene>
    <name evidence="3" type="ORF">DUNSADRAFT_6831</name>
</gene>
<feature type="compositionally biased region" description="Polar residues" evidence="2">
    <location>
        <begin position="41"/>
        <end position="53"/>
    </location>
</feature>
<evidence type="ECO:0000256" key="2">
    <source>
        <dbReference type="SAM" id="MobiDB-lite"/>
    </source>
</evidence>
<accession>A0ABQ7GMK4</accession>
<keyword evidence="4" id="KW-1185">Reference proteome</keyword>
<evidence type="ECO:0000313" key="4">
    <source>
        <dbReference type="Proteomes" id="UP000815325"/>
    </source>
</evidence>